<dbReference type="InterPro" id="IPR001119">
    <property type="entry name" value="SLH_dom"/>
</dbReference>
<dbReference type="PROSITE" id="PS51272">
    <property type="entry name" value="SLH"/>
    <property type="match status" value="1"/>
</dbReference>
<dbReference type="AlphaFoldDB" id="X1B261"/>
<evidence type="ECO:0000313" key="2">
    <source>
        <dbReference type="EMBL" id="GAG89869.1"/>
    </source>
</evidence>
<dbReference type="Pfam" id="PF00395">
    <property type="entry name" value="SLH"/>
    <property type="match status" value="1"/>
</dbReference>
<proteinExistence type="predicted"/>
<name>X1B261_9ZZZZ</name>
<dbReference type="EMBL" id="BART01012017">
    <property type="protein sequence ID" value="GAG89869.1"/>
    <property type="molecule type" value="Genomic_DNA"/>
</dbReference>
<evidence type="ECO:0000259" key="1">
    <source>
        <dbReference type="PROSITE" id="PS51272"/>
    </source>
</evidence>
<reference evidence="2" key="1">
    <citation type="journal article" date="2014" name="Front. Microbiol.">
        <title>High frequency of phylogenetically diverse reductive dehalogenase-homologous genes in deep subseafloor sedimentary metagenomes.</title>
        <authorList>
            <person name="Kawai M."/>
            <person name="Futagami T."/>
            <person name="Toyoda A."/>
            <person name="Takaki Y."/>
            <person name="Nishi S."/>
            <person name="Hori S."/>
            <person name="Arai W."/>
            <person name="Tsubouchi T."/>
            <person name="Morono Y."/>
            <person name="Uchiyama I."/>
            <person name="Ito T."/>
            <person name="Fujiyama A."/>
            <person name="Inagaki F."/>
            <person name="Takami H."/>
        </authorList>
    </citation>
    <scope>NUCLEOTIDE SEQUENCE</scope>
    <source>
        <strain evidence="2">Expedition CK06-06</strain>
    </source>
</reference>
<sequence length="72" mass="7846">MGSRLHFTAKELDIIEGFSDGTFQPDRAATRAEAVVFIVKTKEYDLGGAGICTPGDPSTYPFPDVPCDHWAK</sequence>
<gene>
    <name evidence="2" type="ORF">S01H4_25298</name>
</gene>
<organism evidence="2">
    <name type="scientific">marine sediment metagenome</name>
    <dbReference type="NCBI Taxonomy" id="412755"/>
    <lineage>
        <taxon>unclassified sequences</taxon>
        <taxon>metagenomes</taxon>
        <taxon>ecological metagenomes</taxon>
    </lineage>
</organism>
<comment type="caution">
    <text evidence="2">The sequence shown here is derived from an EMBL/GenBank/DDBJ whole genome shotgun (WGS) entry which is preliminary data.</text>
</comment>
<protein>
    <recommendedName>
        <fullName evidence="1">SLH domain-containing protein</fullName>
    </recommendedName>
</protein>
<feature type="domain" description="SLH" evidence="1">
    <location>
        <begin position="1"/>
        <end position="52"/>
    </location>
</feature>
<accession>X1B261</accession>